<protein>
    <submittedName>
        <fullName evidence="2">Phage protein</fullName>
    </submittedName>
</protein>
<evidence type="ECO:0000313" key="1">
    <source>
        <dbReference type="Proteomes" id="UP000095283"/>
    </source>
</evidence>
<reference evidence="2" key="1">
    <citation type="submission" date="2016-11" db="UniProtKB">
        <authorList>
            <consortium name="WormBaseParasite"/>
        </authorList>
    </citation>
    <scope>IDENTIFICATION</scope>
</reference>
<keyword evidence="1" id="KW-1185">Reference proteome</keyword>
<dbReference type="WBParaSite" id="Hba_10843">
    <property type="protein sequence ID" value="Hba_10843"/>
    <property type="gene ID" value="Hba_10843"/>
</dbReference>
<name>A0A1I7WZX2_HETBA</name>
<sequence length="62" mass="7111">MLTVVCLLTGELINKYRYSGEYFNIRVLRNNGWKSSDANELDDLLSDKHDEASTSKDENAKE</sequence>
<organism evidence="1 2">
    <name type="scientific">Heterorhabditis bacteriophora</name>
    <name type="common">Entomopathogenic nematode worm</name>
    <dbReference type="NCBI Taxonomy" id="37862"/>
    <lineage>
        <taxon>Eukaryota</taxon>
        <taxon>Metazoa</taxon>
        <taxon>Ecdysozoa</taxon>
        <taxon>Nematoda</taxon>
        <taxon>Chromadorea</taxon>
        <taxon>Rhabditida</taxon>
        <taxon>Rhabditina</taxon>
        <taxon>Rhabditomorpha</taxon>
        <taxon>Strongyloidea</taxon>
        <taxon>Heterorhabditidae</taxon>
        <taxon>Heterorhabditis</taxon>
    </lineage>
</organism>
<dbReference type="Proteomes" id="UP000095283">
    <property type="component" value="Unplaced"/>
</dbReference>
<evidence type="ECO:0000313" key="2">
    <source>
        <dbReference type="WBParaSite" id="Hba_10843"/>
    </source>
</evidence>
<accession>A0A1I7WZX2</accession>
<proteinExistence type="predicted"/>
<dbReference type="AlphaFoldDB" id="A0A1I7WZX2"/>